<comment type="similarity">
    <text evidence="1">Belongs to the 'phage' integrase family.</text>
</comment>
<evidence type="ECO:0000313" key="8">
    <source>
        <dbReference type="Proteomes" id="UP001595681"/>
    </source>
</evidence>
<evidence type="ECO:0000259" key="5">
    <source>
        <dbReference type="Pfam" id="PF13356"/>
    </source>
</evidence>
<feature type="domain" description="Integrase DNA-binding" evidence="5">
    <location>
        <begin position="10"/>
        <end position="110"/>
    </location>
</feature>
<dbReference type="InterPro" id="IPR025166">
    <property type="entry name" value="Integrase_DNA_bind_dom"/>
</dbReference>
<keyword evidence="4" id="KW-0233">DNA recombination</keyword>
<dbReference type="InterPro" id="IPR038488">
    <property type="entry name" value="Integrase_DNA-bd_sf"/>
</dbReference>
<organism evidence="7 8">
    <name type="scientific">Sphingobium rhizovicinum</name>
    <dbReference type="NCBI Taxonomy" id="432308"/>
    <lineage>
        <taxon>Bacteria</taxon>
        <taxon>Pseudomonadati</taxon>
        <taxon>Pseudomonadota</taxon>
        <taxon>Alphaproteobacteria</taxon>
        <taxon>Sphingomonadales</taxon>
        <taxon>Sphingomonadaceae</taxon>
        <taxon>Sphingobium</taxon>
    </lineage>
</organism>
<keyword evidence="8" id="KW-1185">Reference proteome</keyword>
<sequence>MAAANKRRFTDQMLERMRPPTSGRVELGDEVVPGLVLRVTTSGVKSFSVIYKVPGEGGVSTTGRLLAGRQHRITLGQYPLLGLAQAREKARELLGTASEGRDPRPERREANLLRHTNTVETVARRFIEQDAKRTVASWQNIKRVLDLHVVPRLGSTPIRDVRRADVHELLDELVAADKVGTAREVRKHLSRLFNWAVDRELLTDSPVHGLRRGDLDPNADAGRALTNDELRHVWRAAGDLGYPFGPWYQLLILTGRRRDEWAAARRSEIDAANRLHEPPKERHKSRRGHVLPLSDAAWAIIDGLPVWPGNDYHLLSTDAGAGHIKGFSKAKTRLDAGALKLMRKADP</sequence>
<evidence type="ECO:0000256" key="3">
    <source>
        <dbReference type="ARBA" id="ARBA00023125"/>
    </source>
</evidence>
<evidence type="ECO:0000256" key="1">
    <source>
        <dbReference type="ARBA" id="ARBA00008857"/>
    </source>
</evidence>
<reference evidence="8" key="1">
    <citation type="journal article" date="2019" name="Int. J. Syst. Evol. Microbiol.">
        <title>The Global Catalogue of Microorganisms (GCM) 10K type strain sequencing project: providing services to taxonomists for standard genome sequencing and annotation.</title>
        <authorList>
            <consortium name="The Broad Institute Genomics Platform"/>
            <consortium name="The Broad Institute Genome Sequencing Center for Infectious Disease"/>
            <person name="Wu L."/>
            <person name="Ma J."/>
        </authorList>
    </citation>
    <scope>NUCLEOTIDE SEQUENCE [LARGE SCALE GENOMIC DNA]</scope>
    <source>
        <strain evidence="8">CCM 7491</strain>
    </source>
</reference>
<evidence type="ECO:0000256" key="4">
    <source>
        <dbReference type="ARBA" id="ARBA00023172"/>
    </source>
</evidence>
<proteinExistence type="inferred from homology"/>
<dbReference type="Pfam" id="PF22022">
    <property type="entry name" value="Phage_int_M"/>
    <property type="match status" value="1"/>
</dbReference>
<dbReference type="Gene3D" id="1.10.443.10">
    <property type="entry name" value="Intergrase catalytic core"/>
    <property type="match status" value="1"/>
</dbReference>
<dbReference type="InterPro" id="IPR013762">
    <property type="entry name" value="Integrase-like_cat_sf"/>
</dbReference>
<evidence type="ECO:0000313" key="7">
    <source>
        <dbReference type="EMBL" id="MFC3440131.1"/>
    </source>
</evidence>
<comment type="caution">
    <text evidence="7">The sequence shown here is derived from an EMBL/GenBank/DDBJ whole genome shotgun (WGS) entry which is preliminary data.</text>
</comment>
<name>A0ABV7NAT1_9SPHN</name>
<dbReference type="RefSeq" id="WP_380792905.1">
    <property type="nucleotide sequence ID" value="NZ_JBHRVU010000004.1"/>
</dbReference>
<dbReference type="EMBL" id="JBHRVU010000004">
    <property type="protein sequence ID" value="MFC3440131.1"/>
    <property type="molecule type" value="Genomic_DNA"/>
</dbReference>
<dbReference type="Gene3D" id="1.10.150.130">
    <property type="match status" value="1"/>
</dbReference>
<dbReference type="InterPro" id="IPR010998">
    <property type="entry name" value="Integrase_recombinase_N"/>
</dbReference>
<accession>A0ABV7NAT1</accession>
<dbReference type="Pfam" id="PF13356">
    <property type="entry name" value="Arm-DNA-bind_3"/>
    <property type="match status" value="1"/>
</dbReference>
<dbReference type="SUPFAM" id="SSF56349">
    <property type="entry name" value="DNA breaking-rejoining enzymes"/>
    <property type="match status" value="1"/>
</dbReference>
<evidence type="ECO:0000256" key="2">
    <source>
        <dbReference type="ARBA" id="ARBA00022908"/>
    </source>
</evidence>
<dbReference type="InterPro" id="IPR053876">
    <property type="entry name" value="Phage_int_M"/>
</dbReference>
<dbReference type="Gene3D" id="3.30.160.390">
    <property type="entry name" value="Integrase, DNA-binding domain"/>
    <property type="match status" value="1"/>
</dbReference>
<dbReference type="InterPro" id="IPR050808">
    <property type="entry name" value="Phage_Integrase"/>
</dbReference>
<keyword evidence="3" id="KW-0238">DNA-binding</keyword>
<dbReference type="InterPro" id="IPR011010">
    <property type="entry name" value="DNA_brk_join_enz"/>
</dbReference>
<gene>
    <name evidence="7" type="ORF">ACFOKF_02785</name>
</gene>
<protein>
    <submittedName>
        <fullName evidence="7">Tyrosine-type recombinase/integrase</fullName>
    </submittedName>
</protein>
<keyword evidence="2" id="KW-0229">DNA integration</keyword>
<evidence type="ECO:0000259" key="6">
    <source>
        <dbReference type="Pfam" id="PF22022"/>
    </source>
</evidence>
<feature type="domain" description="Phage integrase central" evidence="6">
    <location>
        <begin position="120"/>
        <end position="211"/>
    </location>
</feature>
<dbReference type="PANTHER" id="PTHR30629:SF2">
    <property type="entry name" value="PROPHAGE INTEGRASE INTS-RELATED"/>
    <property type="match status" value="1"/>
</dbReference>
<dbReference type="PANTHER" id="PTHR30629">
    <property type="entry name" value="PROPHAGE INTEGRASE"/>
    <property type="match status" value="1"/>
</dbReference>
<dbReference type="Proteomes" id="UP001595681">
    <property type="component" value="Unassembled WGS sequence"/>
</dbReference>